<protein>
    <submittedName>
        <fullName evidence="1">Toxin</fullName>
    </submittedName>
</protein>
<reference evidence="1" key="1">
    <citation type="submission" date="2019-03" db="EMBL/GenBank/DDBJ databases">
        <authorList>
            <person name="Hao L."/>
        </authorList>
    </citation>
    <scope>NUCLEOTIDE SEQUENCE</scope>
</reference>
<evidence type="ECO:0000313" key="1">
    <source>
        <dbReference type="EMBL" id="VFU17017.1"/>
    </source>
</evidence>
<dbReference type="EMBL" id="CAADRM010000125">
    <property type="protein sequence ID" value="VFU17017.1"/>
    <property type="molecule type" value="Genomic_DNA"/>
</dbReference>
<dbReference type="Gene3D" id="3.10.450.530">
    <property type="entry name" value="Ribonuclease toxin, BrnT, of type II toxin-antitoxin system"/>
    <property type="match status" value="1"/>
</dbReference>
<proteinExistence type="predicted"/>
<dbReference type="Pfam" id="PF04365">
    <property type="entry name" value="BrnT_toxin"/>
    <property type="match status" value="1"/>
</dbReference>
<sequence>MKEKGRAGYSWDEKKNSWLKENRGISFEDIVAAIDRGCLLDVIENPAQERYRGQFMYVVAIDNYVYLVPFELRSEIIRLITIIPNRKATKKYLKENE</sequence>
<name>A0A485M313_9ZZZZ</name>
<dbReference type="AlphaFoldDB" id="A0A485M313"/>
<dbReference type="InterPro" id="IPR038573">
    <property type="entry name" value="BrnT_sf"/>
</dbReference>
<gene>
    <name evidence="1" type="ORF">SCFA_60027</name>
</gene>
<accession>A0A485M313</accession>
<dbReference type="InterPro" id="IPR007460">
    <property type="entry name" value="BrnT_toxin"/>
</dbReference>
<organism evidence="1">
    <name type="scientific">anaerobic digester metagenome</name>
    <dbReference type="NCBI Taxonomy" id="1263854"/>
    <lineage>
        <taxon>unclassified sequences</taxon>
        <taxon>metagenomes</taxon>
        <taxon>ecological metagenomes</taxon>
    </lineage>
</organism>